<accession>A0A7V3ZYM2</accession>
<evidence type="ECO:0000313" key="1">
    <source>
        <dbReference type="EMBL" id="HGL17903.1"/>
    </source>
</evidence>
<dbReference type="Gene3D" id="3.30.70.1150">
    <property type="entry name" value="ACT-like. Chain A, domain 2"/>
    <property type="match status" value="1"/>
</dbReference>
<name>A0A7V3ZYM2_UNCW3</name>
<dbReference type="EMBL" id="DTDJ01000043">
    <property type="protein sequence ID" value="HGL18004.1"/>
    <property type="molecule type" value="Genomic_DNA"/>
</dbReference>
<gene>
    <name evidence="1" type="ORF">ENU66_06225</name>
    <name evidence="2" type="ORF">ENU66_06740</name>
</gene>
<dbReference type="Pfam" id="PF21699">
    <property type="entry name" value="TM1266-like"/>
    <property type="match status" value="1"/>
</dbReference>
<dbReference type="InterPro" id="IPR023860">
    <property type="entry name" value="FeFe-hyd_TM1266"/>
</dbReference>
<comment type="caution">
    <text evidence="2">The sequence shown here is derived from an EMBL/GenBank/DDBJ whole genome shotgun (WGS) entry which is preliminary data.</text>
</comment>
<proteinExistence type="predicted"/>
<evidence type="ECO:0008006" key="3">
    <source>
        <dbReference type="Google" id="ProtNLM"/>
    </source>
</evidence>
<organism evidence="2">
    <name type="scientific">candidate division WOR-3 bacterium</name>
    <dbReference type="NCBI Taxonomy" id="2052148"/>
    <lineage>
        <taxon>Bacteria</taxon>
        <taxon>Bacteria division WOR-3</taxon>
    </lineage>
</organism>
<dbReference type="SUPFAM" id="SSF55021">
    <property type="entry name" value="ACT-like"/>
    <property type="match status" value="1"/>
</dbReference>
<protein>
    <recommendedName>
        <fullName evidence="3">Iron-only hydrogenase system regulator</fullName>
    </recommendedName>
</protein>
<sequence length="82" mass="9265">MSDKWGINTITIAMTDNAYALKIQDILHRYSDYIYGRIGLPSKCARFFIISVIFLGAEEKALELVETIKKEVPEVRVGISSL</sequence>
<dbReference type="EMBL" id="DTDJ01000043">
    <property type="protein sequence ID" value="HGL17903.1"/>
    <property type="molecule type" value="Genomic_DNA"/>
</dbReference>
<dbReference type="AlphaFoldDB" id="A0A7V3ZYM2"/>
<dbReference type="InterPro" id="IPR027271">
    <property type="entry name" value="Acetolactate_synth/TF_NikR_C"/>
</dbReference>
<evidence type="ECO:0000313" key="2">
    <source>
        <dbReference type="EMBL" id="HGL18004.1"/>
    </source>
</evidence>
<dbReference type="InterPro" id="IPR045865">
    <property type="entry name" value="ACT-like_dom_sf"/>
</dbReference>
<reference evidence="2" key="1">
    <citation type="journal article" date="2020" name="mSystems">
        <title>Genome- and Community-Level Interaction Insights into Carbon Utilization and Element Cycling Functions of Hydrothermarchaeota in Hydrothermal Sediment.</title>
        <authorList>
            <person name="Zhou Z."/>
            <person name="Liu Y."/>
            <person name="Xu W."/>
            <person name="Pan J."/>
            <person name="Luo Z.H."/>
            <person name="Li M."/>
        </authorList>
    </citation>
    <scope>NUCLEOTIDE SEQUENCE [LARGE SCALE GENOMIC DNA]</scope>
    <source>
        <strain evidence="2">SpSt-69</strain>
    </source>
</reference>